<dbReference type="Pfam" id="PF16125">
    <property type="entry name" value="DUF4837"/>
    <property type="match status" value="1"/>
</dbReference>
<organism evidence="1 2">
    <name type="scientific">Haloflavibacter putidus</name>
    <dbReference type="NCBI Taxonomy" id="2576776"/>
    <lineage>
        <taxon>Bacteria</taxon>
        <taxon>Pseudomonadati</taxon>
        <taxon>Bacteroidota</taxon>
        <taxon>Flavobacteriia</taxon>
        <taxon>Flavobacteriales</taxon>
        <taxon>Flavobacteriaceae</taxon>
        <taxon>Haloflavibacter</taxon>
    </lineage>
</organism>
<dbReference type="AlphaFoldDB" id="A0A507ZTK5"/>
<evidence type="ECO:0000313" key="2">
    <source>
        <dbReference type="Proteomes" id="UP000317169"/>
    </source>
</evidence>
<protein>
    <submittedName>
        <fullName evidence="1">DUF4837 family protein</fullName>
    </submittedName>
</protein>
<comment type="caution">
    <text evidence="1">The sequence shown here is derived from an EMBL/GenBank/DDBJ whole genome shotgun (WGS) entry which is preliminary data.</text>
</comment>
<gene>
    <name evidence="1" type="ORF">FKR84_01805</name>
</gene>
<dbReference type="OrthoDB" id="1115230at2"/>
<dbReference type="RefSeq" id="WP_141420470.1">
    <property type="nucleotide sequence ID" value="NZ_VIAR01000001.1"/>
</dbReference>
<dbReference type="Proteomes" id="UP000317169">
    <property type="component" value="Unassembled WGS sequence"/>
</dbReference>
<accession>A0A507ZTK5</accession>
<evidence type="ECO:0000313" key="1">
    <source>
        <dbReference type="EMBL" id="TQD40739.1"/>
    </source>
</evidence>
<keyword evidence="2" id="KW-1185">Reference proteome</keyword>
<sequence length="324" mass="37035">MKKTLLLLGVFLSLFACKNGEKNEIVLSTSTGRINHLTVITDNDLWQGKVGEALRDTLASPVEGLPQQEPLFTISHIPSKAFKGFVKTNRTFLKIEKRKQASFRITKDTFAKPQTGIYIAGPTSDTIISLFKDNNQKIIKALKQTEIYEQQRRISKSLESDAYLEENLGVSLRFPSAYRYAKKQEDFVWIRKDIPNGSMEMLIYEIPMQVIDKDTNVIANIIKMRDSIGQKYIPGPNKGSYLKTEDAYAPYLFESKVDGHFAYETKGTWDVKDAFMAGPFINYAIKDEKNNRYLVLEGFIFRPSASKRDHMFELESILKSARLE</sequence>
<dbReference type="InterPro" id="IPR032286">
    <property type="entry name" value="DUF4837"/>
</dbReference>
<name>A0A507ZTK5_9FLAO</name>
<dbReference type="PROSITE" id="PS51257">
    <property type="entry name" value="PROKAR_LIPOPROTEIN"/>
    <property type="match status" value="1"/>
</dbReference>
<reference evidence="1 2" key="1">
    <citation type="submission" date="2019-06" db="EMBL/GenBank/DDBJ databases">
        <title>Flavibacter putida gen. nov., sp. nov., a novel marine bacterium of the family Flavobacteriaceae isolated from coastal seawater.</title>
        <authorList>
            <person name="Feng X."/>
        </authorList>
    </citation>
    <scope>NUCLEOTIDE SEQUENCE [LARGE SCALE GENOMIC DNA]</scope>
    <source>
        <strain evidence="1 2">PLHSN227</strain>
    </source>
</reference>
<proteinExistence type="predicted"/>
<dbReference type="EMBL" id="VIAR01000001">
    <property type="protein sequence ID" value="TQD40739.1"/>
    <property type="molecule type" value="Genomic_DNA"/>
</dbReference>